<dbReference type="AlphaFoldDB" id="A0A7Y7USA5"/>
<dbReference type="RefSeq" id="WP_167348880.1">
    <property type="nucleotide sequence ID" value="NZ_JABEOV010000005.1"/>
</dbReference>
<dbReference type="EMBL" id="JABEOV010000005">
    <property type="protein sequence ID" value="NNG52429.1"/>
    <property type="molecule type" value="Genomic_DNA"/>
</dbReference>
<evidence type="ECO:0000313" key="5">
    <source>
        <dbReference type="Proteomes" id="UP000531581"/>
    </source>
</evidence>
<keyword evidence="2" id="KW-1133">Transmembrane helix</keyword>
<proteinExistence type="predicted"/>
<protein>
    <submittedName>
        <fullName evidence="4">Uncharacterized protein</fullName>
    </submittedName>
</protein>
<evidence type="ECO:0000313" key="6">
    <source>
        <dbReference type="Proteomes" id="UP000557656"/>
    </source>
</evidence>
<feature type="compositionally biased region" description="Gly residues" evidence="1">
    <location>
        <begin position="35"/>
        <end position="47"/>
    </location>
</feature>
<feature type="region of interest" description="Disordered" evidence="1">
    <location>
        <begin position="32"/>
        <end position="54"/>
    </location>
</feature>
<dbReference type="Proteomes" id="UP000531581">
    <property type="component" value="Unassembled WGS sequence"/>
</dbReference>
<accession>A0A7Y7USA5</accession>
<comment type="caution">
    <text evidence="4">The sequence shown here is derived from an EMBL/GenBank/DDBJ whole genome shotgun (WGS) entry which is preliminary data.</text>
</comment>
<evidence type="ECO:0000313" key="4">
    <source>
        <dbReference type="EMBL" id="NVP32175.1"/>
    </source>
</evidence>
<sequence>MRLSTILYALFCLGVVALFTLAVMRSYSPFADSHPGGGARAAGGVRGAHGPTHK</sequence>
<reference evidence="5 6" key="1">
    <citation type="submission" date="2020-05" db="EMBL/GenBank/DDBJ databases">
        <title>Draft Genome Sequences of Sphingomonas sp. Isolated from the International Space Station.</title>
        <authorList>
            <person name="Bijlani S."/>
            <person name="Singh N.K."/>
            <person name="Mason C.E."/>
            <person name="Wang C.C."/>
            <person name="Venkateswaran K."/>
        </authorList>
    </citation>
    <scope>NUCLEOTIDE SEQUENCE [LARGE SCALE GENOMIC DNA]</scope>
    <source>
        <strain evidence="3 6">IIF7SW-B5</strain>
        <strain evidence="4">ISS-IIF7SWP</strain>
    </source>
</reference>
<dbReference type="Proteomes" id="UP000557656">
    <property type="component" value="Unassembled WGS sequence"/>
</dbReference>
<organism evidence="4 5">
    <name type="scientific">Sphingomonas sanguinis</name>
    <dbReference type="NCBI Taxonomy" id="33051"/>
    <lineage>
        <taxon>Bacteria</taxon>
        <taxon>Pseudomonadati</taxon>
        <taxon>Pseudomonadota</taxon>
        <taxon>Alphaproteobacteria</taxon>
        <taxon>Sphingomonadales</taxon>
        <taxon>Sphingomonadaceae</taxon>
        <taxon>Sphingomonas</taxon>
    </lineage>
</organism>
<feature type="transmembrane region" description="Helical" evidence="2">
    <location>
        <begin position="6"/>
        <end position="24"/>
    </location>
</feature>
<evidence type="ECO:0000256" key="1">
    <source>
        <dbReference type="SAM" id="MobiDB-lite"/>
    </source>
</evidence>
<evidence type="ECO:0000256" key="2">
    <source>
        <dbReference type="SAM" id="Phobius"/>
    </source>
</evidence>
<dbReference type="EMBL" id="JABYQV010000012">
    <property type="protein sequence ID" value="NVP32175.1"/>
    <property type="molecule type" value="Genomic_DNA"/>
</dbReference>
<keyword evidence="6" id="KW-1185">Reference proteome</keyword>
<name>A0A7Y7USA5_9SPHN</name>
<evidence type="ECO:0000313" key="3">
    <source>
        <dbReference type="EMBL" id="NNG52429.1"/>
    </source>
</evidence>
<gene>
    <name evidence="3" type="ORF">HKX05_03595</name>
    <name evidence="4" type="ORF">HLV41_14070</name>
</gene>
<dbReference type="GeneID" id="78488359"/>
<keyword evidence="2" id="KW-0812">Transmembrane</keyword>
<keyword evidence="2" id="KW-0472">Membrane</keyword>